<dbReference type="InterPro" id="IPR010998">
    <property type="entry name" value="Integrase_recombinase_N"/>
</dbReference>
<dbReference type="GO" id="GO:0006310">
    <property type="term" value="P:DNA recombination"/>
    <property type="evidence" value="ECO:0007669"/>
    <property type="project" value="UniProtKB-KW"/>
</dbReference>
<organism evidence="5 6">
    <name type="scientific">Acinetobacter colistiniresistens</name>
    <dbReference type="NCBI Taxonomy" id="280145"/>
    <lineage>
        <taxon>Bacteria</taxon>
        <taxon>Pseudomonadati</taxon>
        <taxon>Pseudomonadota</taxon>
        <taxon>Gammaproteobacteria</taxon>
        <taxon>Moraxellales</taxon>
        <taxon>Moraxellaceae</taxon>
        <taxon>Acinetobacter</taxon>
    </lineage>
</organism>
<keyword evidence="2" id="KW-0238">DNA-binding</keyword>
<dbReference type="GO" id="GO:0003677">
    <property type="term" value="F:DNA binding"/>
    <property type="evidence" value="ECO:0007669"/>
    <property type="project" value="UniProtKB-KW"/>
</dbReference>
<feature type="domain" description="Tyr recombinase" evidence="4">
    <location>
        <begin position="187"/>
        <end position="380"/>
    </location>
</feature>
<keyword evidence="1" id="KW-0229">DNA integration</keyword>
<evidence type="ECO:0000259" key="4">
    <source>
        <dbReference type="PROSITE" id="PS51898"/>
    </source>
</evidence>
<name>A0A558FB43_9GAMM</name>
<dbReference type="PANTHER" id="PTHR30349:SF36">
    <property type="entry name" value="PROPHAGE INTEGRASE INTR-RELATED"/>
    <property type="match status" value="1"/>
</dbReference>
<evidence type="ECO:0000256" key="1">
    <source>
        <dbReference type="ARBA" id="ARBA00022908"/>
    </source>
</evidence>
<protein>
    <submittedName>
        <fullName evidence="5">Tyrosine-type recombinase/integrase</fullName>
    </submittedName>
</protein>
<comment type="caution">
    <text evidence="5">The sequence shown here is derived from an EMBL/GenBank/DDBJ whole genome shotgun (WGS) entry which is preliminary data.</text>
</comment>
<dbReference type="SUPFAM" id="SSF56349">
    <property type="entry name" value="DNA breaking-rejoining enzymes"/>
    <property type="match status" value="1"/>
</dbReference>
<dbReference type="InterPro" id="IPR002104">
    <property type="entry name" value="Integrase_catalytic"/>
</dbReference>
<dbReference type="CDD" id="cd01189">
    <property type="entry name" value="INT_ICEBs1_C_like"/>
    <property type="match status" value="1"/>
</dbReference>
<dbReference type="Gene3D" id="1.10.150.130">
    <property type="match status" value="1"/>
</dbReference>
<accession>A0A558FB43</accession>
<evidence type="ECO:0000256" key="3">
    <source>
        <dbReference type="ARBA" id="ARBA00023172"/>
    </source>
</evidence>
<reference evidence="5 6" key="1">
    <citation type="submission" date="2019-07" db="EMBL/GenBank/DDBJ databases">
        <title>Draft Genome Sequence of the first blaOXA-58-Harboring Acinetobacter colistiniresistens clinical isolate from Brazil.</title>
        <authorList>
            <person name="Favaro L.S."/>
            <person name="Paula-Petroli S.B."/>
            <person name="Moura C.F."/>
            <person name="Tognim M.C.B."/>
            <person name="Venancio E.J."/>
            <person name="Yamada-Ogatta S.F."/>
            <person name="Carrara-Marroni F.E."/>
        </authorList>
    </citation>
    <scope>NUCLEOTIDE SEQUENCE [LARGE SCALE GENOMIC DNA]</scope>
    <source>
        <strain evidence="5 6">DL</strain>
    </source>
</reference>
<evidence type="ECO:0000256" key="2">
    <source>
        <dbReference type="ARBA" id="ARBA00023125"/>
    </source>
</evidence>
<dbReference type="Pfam" id="PF00589">
    <property type="entry name" value="Phage_integrase"/>
    <property type="match status" value="1"/>
</dbReference>
<evidence type="ECO:0000313" key="6">
    <source>
        <dbReference type="Proteomes" id="UP000316981"/>
    </source>
</evidence>
<keyword evidence="3" id="KW-0233">DNA recombination</keyword>
<dbReference type="Proteomes" id="UP000316981">
    <property type="component" value="Unassembled WGS sequence"/>
</dbReference>
<dbReference type="InterPro" id="IPR013762">
    <property type="entry name" value="Integrase-like_cat_sf"/>
</dbReference>
<dbReference type="InterPro" id="IPR050090">
    <property type="entry name" value="Tyrosine_recombinase_XerCD"/>
</dbReference>
<proteinExistence type="predicted"/>
<dbReference type="Gene3D" id="1.10.443.10">
    <property type="entry name" value="Intergrase catalytic core"/>
    <property type="match status" value="1"/>
</dbReference>
<dbReference type="InterPro" id="IPR011010">
    <property type="entry name" value="DNA_brk_join_enz"/>
</dbReference>
<dbReference type="GO" id="GO:0015074">
    <property type="term" value="P:DNA integration"/>
    <property type="evidence" value="ECO:0007669"/>
    <property type="project" value="UniProtKB-KW"/>
</dbReference>
<dbReference type="EMBL" id="VMTP01000052">
    <property type="protein sequence ID" value="TVT82732.1"/>
    <property type="molecule type" value="Genomic_DNA"/>
</dbReference>
<dbReference type="AlphaFoldDB" id="A0A558FB43"/>
<evidence type="ECO:0000313" key="5">
    <source>
        <dbReference type="EMBL" id="TVT82732.1"/>
    </source>
</evidence>
<gene>
    <name evidence="5" type="ORF">FPV60_08735</name>
</gene>
<dbReference type="RefSeq" id="WP_144583258.1">
    <property type="nucleotide sequence ID" value="NZ_BKMF01000050.1"/>
</dbReference>
<sequence length="386" mass="44360">MADSKSTKSMPTGVRIRNGSIQINFKRSKKTYIVTLPHPPSAEGIAAAAKIRSQLATKAEWGILTESDIEKARGNFVDDDTVIVNEGILFQEVAQKYLKFCESNSDTKKGYLNILEYHWMGYFALDPIHSITAEDIKEAIIDRDFQTAKTLNNCLIPLRGVFDCAMENKYISENPLENIKNKKVQVDIPDPFSRKEMNALLDWLKTNLTGDDILYYWYYELAFWSGCRPSELIALKESDFDFFSGMFKVNKSRVRGVEKNVTKTHTARDVCLNPRSKKAAQQLIKYKKDRNIQSKYLMICPETGEPFFNEKPPRNRLVNAMKACGIRHRPAYNARHTYATMMLMDGLNPVFVSNQMGHSLQMMMKRYAKWMHGDKNKIEMGKLKTD</sequence>
<dbReference type="PANTHER" id="PTHR30349">
    <property type="entry name" value="PHAGE INTEGRASE-RELATED"/>
    <property type="match status" value="1"/>
</dbReference>
<dbReference type="PROSITE" id="PS51898">
    <property type="entry name" value="TYR_RECOMBINASE"/>
    <property type="match status" value="1"/>
</dbReference>